<dbReference type="InterPro" id="IPR003340">
    <property type="entry name" value="B3_DNA-bd"/>
</dbReference>
<dbReference type="EMBL" id="JAEACU010000006">
    <property type="protein sequence ID" value="KAH7524010.1"/>
    <property type="molecule type" value="Genomic_DNA"/>
</dbReference>
<evidence type="ECO:0000256" key="1">
    <source>
        <dbReference type="ARBA" id="ARBA00004123"/>
    </source>
</evidence>
<evidence type="ECO:0000256" key="3">
    <source>
        <dbReference type="ARBA" id="ARBA00023125"/>
    </source>
</evidence>
<proteinExistence type="predicted"/>
<dbReference type="Proteomes" id="UP000813462">
    <property type="component" value="Unassembled WGS sequence"/>
</dbReference>
<dbReference type="PANTHER" id="PTHR31391">
    <property type="entry name" value="B3 DOMAIN-CONTAINING PROTEIN OS11G0197600-RELATED"/>
    <property type="match status" value="1"/>
</dbReference>
<dbReference type="GO" id="GO:0003677">
    <property type="term" value="F:DNA binding"/>
    <property type="evidence" value="ECO:0007669"/>
    <property type="project" value="UniProtKB-KW"/>
</dbReference>
<dbReference type="Gene3D" id="2.40.330.10">
    <property type="entry name" value="DNA-binding pseudobarrel domain"/>
    <property type="match status" value="2"/>
</dbReference>
<organism evidence="8 9">
    <name type="scientific">Ziziphus jujuba var. spinosa</name>
    <dbReference type="NCBI Taxonomy" id="714518"/>
    <lineage>
        <taxon>Eukaryota</taxon>
        <taxon>Viridiplantae</taxon>
        <taxon>Streptophyta</taxon>
        <taxon>Embryophyta</taxon>
        <taxon>Tracheophyta</taxon>
        <taxon>Spermatophyta</taxon>
        <taxon>Magnoliopsida</taxon>
        <taxon>eudicotyledons</taxon>
        <taxon>Gunneridae</taxon>
        <taxon>Pentapetalae</taxon>
        <taxon>rosids</taxon>
        <taxon>fabids</taxon>
        <taxon>Rosales</taxon>
        <taxon>Rhamnaceae</taxon>
        <taxon>Paliureae</taxon>
        <taxon>Ziziphus</taxon>
    </lineage>
</organism>
<protein>
    <recommendedName>
        <fullName evidence="7">TF-B3 domain-containing protein</fullName>
    </recommendedName>
</protein>
<name>A0A978V7X5_ZIZJJ</name>
<evidence type="ECO:0000313" key="8">
    <source>
        <dbReference type="EMBL" id="KAH7524010.1"/>
    </source>
</evidence>
<dbReference type="GO" id="GO:0005634">
    <property type="term" value="C:nucleus"/>
    <property type="evidence" value="ECO:0007669"/>
    <property type="project" value="UniProtKB-SubCell"/>
</dbReference>
<feature type="domain" description="TF-B3" evidence="7">
    <location>
        <begin position="22"/>
        <end position="115"/>
    </location>
</feature>
<feature type="region of interest" description="Disordered" evidence="6">
    <location>
        <begin position="186"/>
        <end position="215"/>
    </location>
</feature>
<evidence type="ECO:0000259" key="7">
    <source>
        <dbReference type="PROSITE" id="PS50863"/>
    </source>
</evidence>
<dbReference type="PROSITE" id="PS50863">
    <property type="entry name" value="B3"/>
    <property type="match status" value="2"/>
</dbReference>
<dbReference type="InterPro" id="IPR015300">
    <property type="entry name" value="DNA-bd_pseudobarrel_sf"/>
</dbReference>
<evidence type="ECO:0000256" key="2">
    <source>
        <dbReference type="ARBA" id="ARBA00023015"/>
    </source>
</evidence>
<evidence type="ECO:0000256" key="4">
    <source>
        <dbReference type="ARBA" id="ARBA00023163"/>
    </source>
</evidence>
<dbReference type="AlphaFoldDB" id="A0A978V7X5"/>
<feature type="domain" description="TF-B3" evidence="7">
    <location>
        <begin position="272"/>
        <end position="370"/>
    </location>
</feature>
<comment type="subcellular location">
    <subcellularLocation>
        <location evidence="1">Nucleus</location>
    </subcellularLocation>
</comment>
<sequence length="397" mass="44954">MGESCKDCSKWAEDIYWAHFQTIRFSQTLLDDFDQELAIPKKFCNNLKKKLPDVVALKGPSGLLWTVGLTTKDSAVFFKHGWQEFVKDHSLKPNDLLVFRYNGESQFDVLMFDSENMCEKEASYFVRKCGHSKHVNGCLTKRKSREISSEEMHASSKNGGCSVLEKSEDDPSIALPSEEQVITPITDEKKVQSKTKSAQPTRSRRIAAKRGRPAGSVRLLNDTKDAADAPNKGSSGAYFMEYVSNRRPITEEEKMKAQQLAQEASSTSLESFMIIMRPNQVYKRFYMLLPSGWVSNHMALQNQDVILRIGKSCWRTKFTYNRTRRVGGITCGWKFFAVDNNLEEFDACVFEPGIPLSNTFVLDVKIFRVVEDFTPPTGTSSATPKGTKRKLIVPMDT</sequence>
<dbReference type="CDD" id="cd10017">
    <property type="entry name" value="B3_DNA"/>
    <property type="match status" value="2"/>
</dbReference>
<feature type="compositionally biased region" description="Basic residues" evidence="6">
    <location>
        <begin position="202"/>
        <end position="212"/>
    </location>
</feature>
<reference evidence="8" key="1">
    <citation type="journal article" date="2021" name="Front. Plant Sci.">
        <title>Chromosome-Scale Genome Assembly for Chinese Sour Jujube and Insights Into Its Genome Evolution and Domestication Signature.</title>
        <authorList>
            <person name="Shen L.-Y."/>
            <person name="Luo H."/>
            <person name="Wang X.-L."/>
            <person name="Wang X.-M."/>
            <person name="Qiu X.-J."/>
            <person name="Liu H."/>
            <person name="Zhou S.-S."/>
            <person name="Jia K.-H."/>
            <person name="Nie S."/>
            <person name="Bao Y.-T."/>
            <person name="Zhang R.-G."/>
            <person name="Yun Q.-Z."/>
            <person name="Chai Y.-H."/>
            <person name="Lu J.-Y."/>
            <person name="Li Y."/>
            <person name="Zhao S.-W."/>
            <person name="Mao J.-F."/>
            <person name="Jia S.-G."/>
            <person name="Mao Y.-M."/>
        </authorList>
    </citation>
    <scope>NUCLEOTIDE SEQUENCE</scope>
    <source>
        <strain evidence="8">AT0</strain>
        <tissue evidence="8">Leaf</tissue>
    </source>
</reference>
<evidence type="ECO:0000256" key="5">
    <source>
        <dbReference type="ARBA" id="ARBA00023242"/>
    </source>
</evidence>
<keyword evidence="2" id="KW-0805">Transcription regulation</keyword>
<gene>
    <name evidence="8" type="ORF">FEM48_Zijuj06G0072900</name>
</gene>
<dbReference type="SUPFAM" id="SSF101936">
    <property type="entry name" value="DNA-binding pseudobarrel domain"/>
    <property type="match status" value="2"/>
</dbReference>
<dbReference type="SMART" id="SM01019">
    <property type="entry name" value="B3"/>
    <property type="match status" value="2"/>
</dbReference>
<keyword evidence="4" id="KW-0804">Transcription</keyword>
<keyword evidence="3" id="KW-0238">DNA-binding</keyword>
<comment type="caution">
    <text evidence="8">The sequence shown here is derived from an EMBL/GenBank/DDBJ whole genome shotgun (WGS) entry which is preliminary data.</text>
</comment>
<accession>A0A978V7X5</accession>
<dbReference type="Pfam" id="PF02362">
    <property type="entry name" value="B3"/>
    <property type="match status" value="2"/>
</dbReference>
<keyword evidence="5" id="KW-0539">Nucleus</keyword>
<dbReference type="InterPro" id="IPR044837">
    <property type="entry name" value="REM16-like"/>
</dbReference>
<feature type="region of interest" description="Disordered" evidence="6">
    <location>
        <begin position="149"/>
        <end position="169"/>
    </location>
</feature>
<evidence type="ECO:0000256" key="6">
    <source>
        <dbReference type="SAM" id="MobiDB-lite"/>
    </source>
</evidence>
<evidence type="ECO:0000313" key="9">
    <source>
        <dbReference type="Proteomes" id="UP000813462"/>
    </source>
</evidence>
<dbReference type="PANTHER" id="PTHR31391:SF157">
    <property type="entry name" value="B3 DOMAIN-CONTAINING PROTEIN REM16"/>
    <property type="match status" value="1"/>
</dbReference>